<organism evidence="2">
    <name type="scientific">Selaginella moellendorffii</name>
    <name type="common">Spikemoss</name>
    <dbReference type="NCBI Taxonomy" id="88036"/>
    <lineage>
        <taxon>Eukaryota</taxon>
        <taxon>Viridiplantae</taxon>
        <taxon>Streptophyta</taxon>
        <taxon>Embryophyta</taxon>
        <taxon>Tracheophyta</taxon>
        <taxon>Lycopodiopsida</taxon>
        <taxon>Selaginellales</taxon>
        <taxon>Selaginellaceae</taxon>
        <taxon>Selaginella</taxon>
    </lineage>
</organism>
<dbReference type="Proteomes" id="UP000001514">
    <property type="component" value="Unassembled WGS sequence"/>
</dbReference>
<evidence type="ECO:0000313" key="2">
    <source>
        <dbReference type="Proteomes" id="UP000001514"/>
    </source>
</evidence>
<gene>
    <name evidence="1" type="ORF">SELMODRAFT_427126</name>
</gene>
<dbReference type="HOGENOM" id="CLU_1527723_0_0_1"/>
<keyword evidence="2" id="KW-1185">Reference proteome</keyword>
<evidence type="ECO:0000313" key="1">
    <source>
        <dbReference type="EMBL" id="EFJ10476.1"/>
    </source>
</evidence>
<protein>
    <submittedName>
        <fullName evidence="1">Uncharacterized protein</fullName>
    </submittedName>
</protein>
<dbReference type="InParanoid" id="D8SYL0"/>
<reference evidence="1 2" key="1">
    <citation type="journal article" date="2011" name="Science">
        <title>The Selaginella genome identifies genetic changes associated with the evolution of vascular plants.</title>
        <authorList>
            <person name="Banks J.A."/>
            <person name="Nishiyama T."/>
            <person name="Hasebe M."/>
            <person name="Bowman J.L."/>
            <person name="Gribskov M."/>
            <person name="dePamphilis C."/>
            <person name="Albert V.A."/>
            <person name="Aono N."/>
            <person name="Aoyama T."/>
            <person name="Ambrose B.A."/>
            <person name="Ashton N.W."/>
            <person name="Axtell M.J."/>
            <person name="Barker E."/>
            <person name="Barker M.S."/>
            <person name="Bennetzen J.L."/>
            <person name="Bonawitz N.D."/>
            <person name="Chapple C."/>
            <person name="Cheng C."/>
            <person name="Correa L.G."/>
            <person name="Dacre M."/>
            <person name="DeBarry J."/>
            <person name="Dreyer I."/>
            <person name="Elias M."/>
            <person name="Engstrom E.M."/>
            <person name="Estelle M."/>
            <person name="Feng L."/>
            <person name="Finet C."/>
            <person name="Floyd S.K."/>
            <person name="Frommer W.B."/>
            <person name="Fujita T."/>
            <person name="Gramzow L."/>
            <person name="Gutensohn M."/>
            <person name="Harholt J."/>
            <person name="Hattori M."/>
            <person name="Heyl A."/>
            <person name="Hirai T."/>
            <person name="Hiwatashi Y."/>
            <person name="Ishikawa M."/>
            <person name="Iwata M."/>
            <person name="Karol K.G."/>
            <person name="Koehler B."/>
            <person name="Kolukisaoglu U."/>
            <person name="Kubo M."/>
            <person name="Kurata T."/>
            <person name="Lalonde S."/>
            <person name="Li K."/>
            <person name="Li Y."/>
            <person name="Litt A."/>
            <person name="Lyons E."/>
            <person name="Manning G."/>
            <person name="Maruyama T."/>
            <person name="Michael T.P."/>
            <person name="Mikami K."/>
            <person name="Miyazaki S."/>
            <person name="Morinaga S."/>
            <person name="Murata T."/>
            <person name="Mueller-Roeber B."/>
            <person name="Nelson D.R."/>
            <person name="Obara M."/>
            <person name="Oguri Y."/>
            <person name="Olmstead R.G."/>
            <person name="Onodera N."/>
            <person name="Petersen B.L."/>
            <person name="Pils B."/>
            <person name="Prigge M."/>
            <person name="Rensing S.A."/>
            <person name="Riano-Pachon D.M."/>
            <person name="Roberts A.W."/>
            <person name="Sato Y."/>
            <person name="Scheller H.V."/>
            <person name="Schulz B."/>
            <person name="Schulz C."/>
            <person name="Shakirov E.V."/>
            <person name="Shibagaki N."/>
            <person name="Shinohara N."/>
            <person name="Shippen D.E."/>
            <person name="Soerensen I."/>
            <person name="Sotooka R."/>
            <person name="Sugimoto N."/>
            <person name="Sugita M."/>
            <person name="Sumikawa N."/>
            <person name="Tanurdzic M."/>
            <person name="Theissen G."/>
            <person name="Ulvskov P."/>
            <person name="Wakazuki S."/>
            <person name="Weng J.K."/>
            <person name="Willats W.W."/>
            <person name="Wipf D."/>
            <person name="Wolf P.G."/>
            <person name="Yang L."/>
            <person name="Zimmer A.D."/>
            <person name="Zhu Q."/>
            <person name="Mitros T."/>
            <person name="Hellsten U."/>
            <person name="Loque D."/>
            <person name="Otillar R."/>
            <person name="Salamov A."/>
            <person name="Schmutz J."/>
            <person name="Shapiro H."/>
            <person name="Lindquist E."/>
            <person name="Lucas S."/>
            <person name="Rokhsar D."/>
            <person name="Grigoriev I.V."/>
        </authorList>
    </citation>
    <scope>NUCLEOTIDE SEQUENCE [LARGE SCALE GENOMIC DNA]</scope>
</reference>
<name>D8SYL0_SELML</name>
<dbReference type="Gramene" id="EFJ10476">
    <property type="protein sequence ID" value="EFJ10476"/>
    <property type="gene ID" value="SELMODRAFT_427126"/>
</dbReference>
<dbReference type="EMBL" id="GL377653">
    <property type="protein sequence ID" value="EFJ10476.1"/>
    <property type="molecule type" value="Genomic_DNA"/>
</dbReference>
<sequence length="176" mass="20220">MADTEIQPVVEIADPEIQLGLRLRNLSLKRICYWVREWLRRAAAVAVSDNLPADAAMQIVTTSRSTCTPILEIEPLVVPGAADITWEVIKYGTKHSFPPADAFVFRLHHQTWQQQRLPLVAANTNLNTELWDVIQILTLWTIYRERIDVLYHRRTQLNDIRAAVSFWSYLLVSLAS</sequence>
<dbReference type="KEGG" id="smo:SELMODRAFT_427126"/>
<dbReference type="AlphaFoldDB" id="D8SYL0"/>
<proteinExistence type="predicted"/>
<accession>D8SYL0</accession>